<accession>A0A6J1TMY1</accession>
<keyword evidence="1" id="KW-1185">Reference proteome</keyword>
<dbReference type="OrthoDB" id="7483126at2759"/>
<dbReference type="RefSeq" id="XP_026294167.1">
    <property type="nucleotide sequence ID" value="XM_026438382.2"/>
</dbReference>
<dbReference type="GeneID" id="113218158"/>
<proteinExistence type="predicted"/>
<organism evidence="1 2">
    <name type="scientific">Frankliniella occidentalis</name>
    <name type="common">Western flower thrips</name>
    <name type="synonym">Euthrips occidentalis</name>
    <dbReference type="NCBI Taxonomy" id="133901"/>
    <lineage>
        <taxon>Eukaryota</taxon>
        <taxon>Metazoa</taxon>
        <taxon>Ecdysozoa</taxon>
        <taxon>Arthropoda</taxon>
        <taxon>Hexapoda</taxon>
        <taxon>Insecta</taxon>
        <taxon>Pterygota</taxon>
        <taxon>Neoptera</taxon>
        <taxon>Paraneoptera</taxon>
        <taxon>Thysanoptera</taxon>
        <taxon>Terebrantia</taxon>
        <taxon>Thripoidea</taxon>
        <taxon>Thripidae</taxon>
        <taxon>Frankliniella</taxon>
    </lineage>
</organism>
<name>A0A6J1TMY1_FRAOC</name>
<protein>
    <submittedName>
        <fullName evidence="2">Uncharacterized protein LOC113218158</fullName>
    </submittedName>
</protein>
<gene>
    <name evidence="2" type="primary">LOC113218158</name>
</gene>
<dbReference type="AlphaFoldDB" id="A0A6J1TMY1"/>
<dbReference type="PANTHER" id="PTHR10773:SF19">
    <property type="match status" value="1"/>
</dbReference>
<evidence type="ECO:0000313" key="1">
    <source>
        <dbReference type="Proteomes" id="UP000504606"/>
    </source>
</evidence>
<dbReference type="PANTHER" id="PTHR10773">
    <property type="entry name" value="DNA-DIRECTED RNA POLYMERASES I, II, AND III SUBUNIT RPABC2"/>
    <property type="match status" value="1"/>
</dbReference>
<reference evidence="2" key="1">
    <citation type="submission" date="2025-08" db="UniProtKB">
        <authorList>
            <consortium name="RefSeq"/>
        </authorList>
    </citation>
    <scope>IDENTIFICATION</scope>
    <source>
        <tissue evidence="2">Whole organism</tissue>
    </source>
</reference>
<sequence>MSSVCSSSCTVSSHLDEDSSSWWEEVYEAADLHPDAQAKKSRMTQQDISLRYSGTKESTRLGYAALAKSDKKIIRLSPSDVKIAAAKLNLNSGKEHVSFSGKQRRARQIKTACHIKCNRCEAPRLKLSERQEIFDTFWNLSDHERQWLFIFGLVKTTIPRKKSSVGCGKKFSRHYSFSIAGSQKQVCKTMFKNTLCICDSWIDSALSHFSEDGYKPDMRGKVRYVRRKRGDNADLEAS</sequence>
<evidence type="ECO:0000313" key="2">
    <source>
        <dbReference type="RefSeq" id="XP_026294167.1"/>
    </source>
</evidence>
<dbReference type="KEGG" id="foc:113218158"/>
<dbReference type="Proteomes" id="UP000504606">
    <property type="component" value="Unplaced"/>
</dbReference>